<protein>
    <submittedName>
        <fullName evidence="2">Uncharacterized protein</fullName>
    </submittedName>
</protein>
<name>A0A812U5W4_9DINO</name>
<dbReference type="OrthoDB" id="6474464at2759"/>
<dbReference type="GO" id="GO:0016020">
    <property type="term" value="C:membrane"/>
    <property type="evidence" value="ECO:0007669"/>
    <property type="project" value="InterPro"/>
</dbReference>
<proteinExistence type="predicted"/>
<dbReference type="EMBL" id="CAJNDS010002648">
    <property type="protein sequence ID" value="CAE7556243.1"/>
    <property type="molecule type" value="Genomic_DNA"/>
</dbReference>
<feature type="region of interest" description="Disordered" evidence="1">
    <location>
        <begin position="81"/>
        <end position="232"/>
    </location>
</feature>
<dbReference type="AlphaFoldDB" id="A0A812U5W4"/>
<evidence type="ECO:0000313" key="2">
    <source>
        <dbReference type="EMBL" id="CAE7556243.1"/>
    </source>
</evidence>
<evidence type="ECO:0000313" key="3">
    <source>
        <dbReference type="Proteomes" id="UP000604046"/>
    </source>
</evidence>
<feature type="compositionally biased region" description="Basic and acidic residues" evidence="1">
    <location>
        <begin position="81"/>
        <end position="107"/>
    </location>
</feature>
<sequence length="861" mass="97294">MRCDALWMLGRSRRVGRKRRWRAVLVRKEGKAFASDINGADAMRTYNAVLAAIDLFTTKQQRHLQAETFYLRKLHTQEQEKQERFAREAKARAQEAKKAAKAAKERPPSTAQTRKTRVPSPVPLQDSPRVVRTRSPDNQGRNVDSARSRSRSPLRRKDATTQESAQGTKSPEAERSPSPDWIPRTPPDPPTQVPTKSTGSWTTTVFEASPTKDERAPTVVAPRPEPPRSQASEGQIFRSLDDVRLLVLRCVIACYAAPFLDNVYSLNISEHHRVPDISYLGSTAIPPRTLIPTHIRSAIDKSLNCSQHGWELRQGGRTRLFDCSLFRDELDILEVRLNELYDWVDVFLIIELGTGHQGYLRNSTFLNCLAEPECAVRFTPLLDKIRYVFVGALDVCLAGRVWDCEKQHRGLLGWAFDEFGGRDDDMAIIGDGDEFPHATAAWMLANCAVPEGVTIESALYMFSAHCRDPSERGVTKGSLELGAFAKGVRKSLCFWESQIKKHDANSLTSLRAVGPERIRRTFEPGRDMGFATLPRGGFHLTYFLTPQEVEFKIKFIMCHSEFNHTPWNTAAWQAENARMCLFNVAWLHRPMEYVHSADIAYPEIPWYPLAKPGAMARFFRYARAEEDAVRAASTTAPSVAVCITGETFPSFWWEVTSAVTQGLGHRDKSKVKVFAAVLRQDCPSAVKLLDPNLVRCLDDEPFRSHGNIPARYARHFVRQYRLQHACLDMALSQGAFDWILAKRSEVFLREFPSTEVLAEAAVFTAAQSTNRARIFDDKLFLARPTEVRHVAAASRFMARLANVSAQPAPASRRFSGLLNANATRPAAILQRFLAQQGVALRPLAQLRYEELRRRRATQHRR</sequence>
<dbReference type="InterPro" id="IPR006813">
    <property type="entry name" value="Glyco_trans_17"/>
</dbReference>
<accession>A0A812U5W4</accession>
<comment type="caution">
    <text evidence="2">The sequence shown here is derived from an EMBL/GenBank/DDBJ whole genome shotgun (WGS) entry which is preliminary data.</text>
</comment>
<dbReference type="PANTHER" id="PTHR12224:SF0">
    <property type="entry name" value="BETA-1,4-MANNOSYL-GLYCOPROTEIN 4-BETA-N-ACETYLGLUCOSAMINYLTRANSFERASE"/>
    <property type="match status" value="1"/>
</dbReference>
<dbReference type="Proteomes" id="UP000604046">
    <property type="component" value="Unassembled WGS sequence"/>
</dbReference>
<feature type="compositionally biased region" description="Polar residues" evidence="1">
    <location>
        <begin position="196"/>
        <end position="206"/>
    </location>
</feature>
<keyword evidence="3" id="KW-1185">Reference proteome</keyword>
<dbReference type="PANTHER" id="PTHR12224">
    <property type="entry name" value="BETA-1,4-MANNOSYL-GLYCOPROTEIN BETA-1,4-N-ACETYLGLUCOSAMINYL-TRANSFERASE"/>
    <property type="match status" value="1"/>
</dbReference>
<dbReference type="GO" id="GO:0006044">
    <property type="term" value="P:N-acetylglucosamine metabolic process"/>
    <property type="evidence" value="ECO:0007669"/>
    <property type="project" value="TreeGrafter"/>
</dbReference>
<organism evidence="2 3">
    <name type="scientific">Symbiodinium natans</name>
    <dbReference type="NCBI Taxonomy" id="878477"/>
    <lineage>
        <taxon>Eukaryota</taxon>
        <taxon>Sar</taxon>
        <taxon>Alveolata</taxon>
        <taxon>Dinophyceae</taxon>
        <taxon>Suessiales</taxon>
        <taxon>Symbiodiniaceae</taxon>
        <taxon>Symbiodinium</taxon>
    </lineage>
</organism>
<gene>
    <name evidence="2" type="ORF">SNAT2548_LOCUS31267</name>
</gene>
<evidence type="ECO:0000256" key="1">
    <source>
        <dbReference type="SAM" id="MobiDB-lite"/>
    </source>
</evidence>
<dbReference type="GO" id="GO:0003830">
    <property type="term" value="F:beta-1,4-mannosylglycoprotein 4-beta-N-acetylglucosaminyltransferase activity"/>
    <property type="evidence" value="ECO:0007669"/>
    <property type="project" value="InterPro"/>
</dbReference>
<dbReference type="Pfam" id="PF04724">
    <property type="entry name" value="Glyco_transf_17"/>
    <property type="match status" value="1"/>
</dbReference>
<reference evidence="2" key="1">
    <citation type="submission" date="2021-02" db="EMBL/GenBank/DDBJ databases">
        <authorList>
            <person name="Dougan E. K."/>
            <person name="Rhodes N."/>
            <person name="Thang M."/>
            <person name="Chan C."/>
        </authorList>
    </citation>
    <scope>NUCLEOTIDE SEQUENCE</scope>
</reference>